<dbReference type="STRING" id="42155.A0A0R3RCT1"/>
<accession>A0A0R3RCT1</accession>
<organism evidence="3">
    <name type="scientific">Brugia timori</name>
    <dbReference type="NCBI Taxonomy" id="42155"/>
    <lineage>
        <taxon>Eukaryota</taxon>
        <taxon>Metazoa</taxon>
        <taxon>Ecdysozoa</taxon>
        <taxon>Nematoda</taxon>
        <taxon>Chromadorea</taxon>
        <taxon>Rhabditida</taxon>
        <taxon>Spirurina</taxon>
        <taxon>Spiruromorpha</taxon>
        <taxon>Filarioidea</taxon>
        <taxon>Onchocercidae</taxon>
        <taxon>Brugia</taxon>
    </lineage>
</organism>
<dbReference type="AlphaFoldDB" id="A0A0R3RCT1"/>
<sequence>MSARVLSVYYNRNRLGAACYDQETATIFVLTDLLEDEDDFRMAHSCKSTENFHLNFSLNY</sequence>
<dbReference type="WBParaSite" id="BTMF_0001785301-mRNA-1">
    <property type="protein sequence ID" value="BTMF_0001785301-mRNA-1"/>
    <property type="gene ID" value="BTMF_0001785301"/>
</dbReference>
<keyword evidence="2" id="KW-1185">Reference proteome</keyword>
<dbReference type="Proteomes" id="UP000280834">
    <property type="component" value="Unassembled WGS sequence"/>
</dbReference>
<gene>
    <name evidence="1" type="ORF">BTMF_LOCUS15817</name>
</gene>
<evidence type="ECO:0000313" key="2">
    <source>
        <dbReference type="Proteomes" id="UP000280834"/>
    </source>
</evidence>
<evidence type="ECO:0000313" key="1">
    <source>
        <dbReference type="EMBL" id="VDO55982.1"/>
    </source>
</evidence>
<reference evidence="1 2" key="2">
    <citation type="submission" date="2018-11" db="EMBL/GenBank/DDBJ databases">
        <authorList>
            <consortium name="Pathogen Informatics"/>
        </authorList>
    </citation>
    <scope>NUCLEOTIDE SEQUENCE [LARGE SCALE GENOMIC DNA]</scope>
</reference>
<reference evidence="3" key="1">
    <citation type="submission" date="2017-02" db="UniProtKB">
        <authorList>
            <consortium name="WormBaseParasite"/>
        </authorList>
    </citation>
    <scope>IDENTIFICATION</scope>
</reference>
<evidence type="ECO:0000313" key="3">
    <source>
        <dbReference type="WBParaSite" id="BTMF_0001785301-mRNA-1"/>
    </source>
</evidence>
<proteinExistence type="predicted"/>
<dbReference type="EMBL" id="UZAG01023190">
    <property type="protein sequence ID" value="VDO55982.1"/>
    <property type="molecule type" value="Genomic_DNA"/>
</dbReference>
<protein>
    <submittedName>
        <fullName evidence="3">CPSF_A domain-containing protein</fullName>
    </submittedName>
</protein>
<name>A0A0R3RCT1_9BILA</name>